<feature type="signal peptide" evidence="2">
    <location>
        <begin position="1"/>
        <end position="19"/>
    </location>
</feature>
<dbReference type="Gene3D" id="2.40.100.10">
    <property type="entry name" value="Cyclophilin-like"/>
    <property type="match status" value="1"/>
</dbReference>
<dbReference type="Pfam" id="PF00160">
    <property type="entry name" value="Pro_isomerase"/>
    <property type="match status" value="1"/>
</dbReference>
<dbReference type="InterPro" id="IPR029000">
    <property type="entry name" value="Cyclophilin-like_dom_sf"/>
</dbReference>
<reference evidence="4" key="1">
    <citation type="submission" date="2022-08" db="EMBL/GenBank/DDBJ databases">
        <authorList>
            <person name="Byrne P K."/>
        </authorList>
    </citation>
    <scope>NUCLEOTIDE SEQUENCE</scope>
    <source>
        <strain evidence="4">UCD650</strain>
    </source>
</reference>
<keyword evidence="5" id="KW-1185">Reference proteome</keyword>
<gene>
    <name evidence="4" type="primary">U6500N03400</name>
    <name evidence="4" type="ORF">SEUBUCD650_0N03400</name>
</gene>
<dbReference type="InterPro" id="IPR002130">
    <property type="entry name" value="Cyclophilin-type_PPIase_dom"/>
</dbReference>
<organism evidence="4 5">
    <name type="scientific">Saccharomyces eubayanus</name>
    <name type="common">Yeast</name>
    <dbReference type="NCBI Taxonomy" id="1080349"/>
    <lineage>
        <taxon>Eukaryota</taxon>
        <taxon>Fungi</taxon>
        <taxon>Dikarya</taxon>
        <taxon>Ascomycota</taxon>
        <taxon>Saccharomycotina</taxon>
        <taxon>Saccharomycetes</taxon>
        <taxon>Saccharomycetales</taxon>
        <taxon>Saccharomycetaceae</taxon>
        <taxon>Saccharomyces</taxon>
    </lineage>
</organism>
<evidence type="ECO:0000313" key="4">
    <source>
        <dbReference type="EMBL" id="CAI1695230.1"/>
    </source>
</evidence>
<dbReference type="PROSITE" id="PS51257">
    <property type="entry name" value="PROKAR_LIPOPROTEIN"/>
    <property type="match status" value="1"/>
</dbReference>
<sequence>MKPIFLYIYMALTIACTMASPLPVDNKRVSSDSLDLTKKYAPEPPTTHHVVLGIVFTGTDHDPRTELAPIGIDLYGTMVPRTALNFYQYADTKKSYRNSENPWDRDLDRILPTGAIESVHFSPSPAEETSDMASLFQENFGLTHDRPGRVSMASDDEGSKFMIWTSGMPYEGDNVVFGQVTSGLKDLMDRVANVKKDENGKPDQPITISYTSMSVNKLPDPKRAHEQYLESLQDYQNGELDKGVTLKTYLYYDNQRDLEDTEYNQLHHPLPRIMLGISALIACYAVAKYRKRIFGRFSSKIISIRED</sequence>
<keyword evidence="2" id="KW-0732">Signal</keyword>
<protein>
    <recommendedName>
        <fullName evidence="3">PPIase cyclophilin-type domain-containing protein</fullName>
    </recommendedName>
</protein>
<evidence type="ECO:0000256" key="1">
    <source>
        <dbReference type="ARBA" id="ARBA00000971"/>
    </source>
</evidence>
<evidence type="ECO:0000259" key="3">
    <source>
        <dbReference type="PROSITE" id="PS50072"/>
    </source>
</evidence>
<evidence type="ECO:0000256" key="2">
    <source>
        <dbReference type="SAM" id="SignalP"/>
    </source>
</evidence>
<dbReference type="EMBL" id="OX291504">
    <property type="protein sequence ID" value="CAI1695230.1"/>
    <property type="molecule type" value="Genomic_DNA"/>
</dbReference>
<evidence type="ECO:0000313" key="5">
    <source>
        <dbReference type="Proteomes" id="UP001152964"/>
    </source>
</evidence>
<name>A0ABN8VGN7_SACEU</name>
<comment type="catalytic activity">
    <reaction evidence="1">
        <text>[protein]-peptidylproline (omega=180) = [protein]-peptidylproline (omega=0)</text>
        <dbReference type="Rhea" id="RHEA:16237"/>
        <dbReference type="Rhea" id="RHEA-COMP:10747"/>
        <dbReference type="Rhea" id="RHEA-COMP:10748"/>
        <dbReference type="ChEBI" id="CHEBI:83833"/>
        <dbReference type="ChEBI" id="CHEBI:83834"/>
        <dbReference type="EC" id="5.2.1.8"/>
    </reaction>
</comment>
<accession>A0ABN8VGN7</accession>
<dbReference type="Proteomes" id="UP001152964">
    <property type="component" value="Chromosome 14"/>
</dbReference>
<dbReference type="PROSITE" id="PS50072">
    <property type="entry name" value="CSA_PPIASE_2"/>
    <property type="match status" value="1"/>
</dbReference>
<dbReference type="PANTHER" id="PTHR11071">
    <property type="entry name" value="PEPTIDYL-PROLYL CIS-TRANS ISOMERASE"/>
    <property type="match status" value="1"/>
</dbReference>
<dbReference type="SUPFAM" id="SSF50891">
    <property type="entry name" value="Cyclophilin-like"/>
    <property type="match status" value="1"/>
</dbReference>
<proteinExistence type="predicted"/>
<feature type="chain" id="PRO_5045864713" description="PPIase cyclophilin-type domain-containing protein" evidence="2">
    <location>
        <begin position="20"/>
        <end position="307"/>
    </location>
</feature>
<dbReference type="PANTHER" id="PTHR11071:SF568">
    <property type="entry name" value="PEPTIDYL-PROLYL CIS-TRANS ISOMERASE CPR4-RELATED"/>
    <property type="match status" value="1"/>
</dbReference>
<feature type="domain" description="PPIase cyclophilin-type" evidence="3">
    <location>
        <begin position="70"/>
        <end position="213"/>
    </location>
</feature>